<dbReference type="OMA" id="NYKFQHI"/>
<dbReference type="Proteomes" id="UP000001514">
    <property type="component" value="Unassembled WGS sequence"/>
</dbReference>
<dbReference type="OrthoDB" id="1912851at2759"/>
<evidence type="ECO:0000313" key="2">
    <source>
        <dbReference type="EMBL" id="EFJ27468.1"/>
    </source>
</evidence>
<dbReference type="KEGG" id="smo:SELMODRAFT_441558"/>
<keyword evidence="3" id="KW-1185">Reference proteome</keyword>
<name>D8RKM4_SELML</name>
<protein>
    <submittedName>
        <fullName evidence="2">Uncharacterized protein</fullName>
    </submittedName>
</protein>
<dbReference type="EMBL" id="GL377582">
    <property type="protein sequence ID" value="EFJ27468.1"/>
    <property type="molecule type" value="Genomic_DNA"/>
</dbReference>
<dbReference type="HOGENOM" id="CLU_046933_0_0_1"/>
<dbReference type="AlphaFoldDB" id="D8RKM4"/>
<organism evidence="3">
    <name type="scientific">Selaginella moellendorffii</name>
    <name type="common">Spikemoss</name>
    <dbReference type="NCBI Taxonomy" id="88036"/>
    <lineage>
        <taxon>Eukaryota</taxon>
        <taxon>Viridiplantae</taxon>
        <taxon>Streptophyta</taxon>
        <taxon>Embryophyta</taxon>
        <taxon>Tracheophyta</taxon>
        <taxon>Lycopodiopsida</taxon>
        <taxon>Selaginellales</taxon>
        <taxon>Selaginellaceae</taxon>
        <taxon>Selaginella</taxon>
    </lineage>
</organism>
<evidence type="ECO:0000313" key="3">
    <source>
        <dbReference type="Proteomes" id="UP000001514"/>
    </source>
</evidence>
<accession>D8RKM4</accession>
<gene>
    <name evidence="2" type="ORF">SELMODRAFT_441558</name>
</gene>
<reference evidence="2 3" key="1">
    <citation type="journal article" date="2011" name="Science">
        <title>The Selaginella genome identifies genetic changes associated with the evolution of vascular plants.</title>
        <authorList>
            <person name="Banks J.A."/>
            <person name="Nishiyama T."/>
            <person name="Hasebe M."/>
            <person name="Bowman J.L."/>
            <person name="Gribskov M."/>
            <person name="dePamphilis C."/>
            <person name="Albert V.A."/>
            <person name="Aono N."/>
            <person name="Aoyama T."/>
            <person name="Ambrose B.A."/>
            <person name="Ashton N.W."/>
            <person name="Axtell M.J."/>
            <person name="Barker E."/>
            <person name="Barker M.S."/>
            <person name="Bennetzen J.L."/>
            <person name="Bonawitz N.D."/>
            <person name="Chapple C."/>
            <person name="Cheng C."/>
            <person name="Correa L.G."/>
            <person name="Dacre M."/>
            <person name="DeBarry J."/>
            <person name="Dreyer I."/>
            <person name="Elias M."/>
            <person name="Engstrom E.M."/>
            <person name="Estelle M."/>
            <person name="Feng L."/>
            <person name="Finet C."/>
            <person name="Floyd S.K."/>
            <person name="Frommer W.B."/>
            <person name="Fujita T."/>
            <person name="Gramzow L."/>
            <person name="Gutensohn M."/>
            <person name="Harholt J."/>
            <person name="Hattori M."/>
            <person name="Heyl A."/>
            <person name="Hirai T."/>
            <person name="Hiwatashi Y."/>
            <person name="Ishikawa M."/>
            <person name="Iwata M."/>
            <person name="Karol K.G."/>
            <person name="Koehler B."/>
            <person name="Kolukisaoglu U."/>
            <person name="Kubo M."/>
            <person name="Kurata T."/>
            <person name="Lalonde S."/>
            <person name="Li K."/>
            <person name="Li Y."/>
            <person name="Litt A."/>
            <person name="Lyons E."/>
            <person name="Manning G."/>
            <person name="Maruyama T."/>
            <person name="Michael T.P."/>
            <person name="Mikami K."/>
            <person name="Miyazaki S."/>
            <person name="Morinaga S."/>
            <person name="Murata T."/>
            <person name="Mueller-Roeber B."/>
            <person name="Nelson D.R."/>
            <person name="Obara M."/>
            <person name="Oguri Y."/>
            <person name="Olmstead R.G."/>
            <person name="Onodera N."/>
            <person name="Petersen B.L."/>
            <person name="Pils B."/>
            <person name="Prigge M."/>
            <person name="Rensing S.A."/>
            <person name="Riano-Pachon D.M."/>
            <person name="Roberts A.W."/>
            <person name="Sato Y."/>
            <person name="Scheller H.V."/>
            <person name="Schulz B."/>
            <person name="Schulz C."/>
            <person name="Shakirov E.V."/>
            <person name="Shibagaki N."/>
            <person name="Shinohara N."/>
            <person name="Shippen D.E."/>
            <person name="Soerensen I."/>
            <person name="Sotooka R."/>
            <person name="Sugimoto N."/>
            <person name="Sugita M."/>
            <person name="Sumikawa N."/>
            <person name="Tanurdzic M."/>
            <person name="Theissen G."/>
            <person name="Ulvskov P."/>
            <person name="Wakazuki S."/>
            <person name="Weng J.K."/>
            <person name="Willats W.W."/>
            <person name="Wipf D."/>
            <person name="Wolf P.G."/>
            <person name="Yang L."/>
            <person name="Zimmer A.D."/>
            <person name="Zhu Q."/>
            <person name="Mitros T."/>
            <person name="Hellsten U."/>
            <person name="Loque D."/>
            <person name="Otillar R."/>
            <person name="Salamov A."/>
            <person name="Schmutz J."/>
            <person name="Shapiro H."/>
            <person name="Lindquist E."/>
            <person name="Lucas S."/>
            <person name="Rokhsar D."/>
            <person name="Grigoriev I.V."/>
        </authorList>
    </citation>
    <scope>NUCLEOTIDE SEQUENCE [LARGE SCALE GENOMIC DNA]</scope>
</reference>
<dbReference type="eggNOG" id="ENOG502SIT8">
    <property type="taxonomic scope" value="Eukaryota"/>
</dbReference>
<sequence>MGVLRRLMHLAAQRLHRPGRRKLAPLPSQISPPVPGMADPSPQRQHQPRNPKNVAAAAQEEEEEEDYVSFEVDWSVFSMAHIQTTIQEMLFTLAGLALPEEQQHKQAFRIENGNWRTNLDVKELYLRRELREGVETGFLVRGVIYDMAALAIPPQQRGKRIKEMASSGSRDWSNLVHENVNETVGNVEDVSAEQVMEKLGLKNVGALQEKIGSGSSSSAAALRKKKLQEKQSLEEILGRGDSIRAKYAERLRHKQALADARQEQAKLGVVITTSPGEKDSSVLPGCPALIRYLEERGVSQALLARGPDAELRNLMNQLGGFQFAEVRRLQEEVVSEGMLDSICTKWRLPSKQVLLVVGANGSESEELLKVVADKGYFVCRVQSTSNSQGESKDSKPESQKRWGLTSWFNHLAEGTLHIEEQRNHEKDIVHFRVMDMTELKWVIEDLNGVSYRTSTMVRGFK</sequence>
<dbReference type="InParanoid" id="D8RKM4"/>
<evidence type="ECO:0000256" key="1">
    <source>
        <dbReference type="SAM" id="MobiDB-lite"/>
    </source>
</evidence>
<dbReference type="Gramene" id="EFJ27468">
    <property type="protein sequence ID" value="EFJ27468"/>
    <property type="gene ID" value="SELMODRAFT_441558"/>
</dbReference>
<feature type="region of interest" description="Disordered" evidence="1">
    <location>
        <begin position="16"/>
        <end position="52"/>
    </location>
</feature>
<proteinExistence type="predicted"/>